<dbReference type="InterPro" id="IPR041796">
    <property type="entry name" value="Mre11_N"/>
</dbReference>
<evidence type="ECO:0000256" key="1">
    <source>
        <dbReference type="ARBA" id="ARBA00022801"/>
    </source>
</evidence>
<feature type="domain" description="Calcineurin-like phosphoesterase" evidence="2">
    <location>
        <begin position="1"/>
        <end position="186"/>
    </location>
</feature>
<keyword evidence="4" id="KW-1185">Reference proteome</keyword>
<gene>
    <name evidence="3" type="ORF">H0486_00600</name>
</gene>
<reference evidence="3 4" key="1">
    <citation type="submission" date="2020-07" db="EMBL/GenBank/DDBJ databases">
        <title>Characterization and genome sequencing of isolate MD1, a novel member within the family Lachnospiraceae.</title>
        <authorList>
            <person name="Rettenmaier R."/>
            <person name="Di Bello L."/>
            <person name="Zinser C."/>
            <person name="Scheitz K."/>
            <person name="Liebl W."/>
            <person name="Zverlov V."/>
        </authorList>
    </citation>
    <scope>NUCLEOTIDE SEQUENCE [LARGE SCALE GENOMIC DNA]</scope>
    <source>
        <strain evidence="3 4">MD1</strain>
    </source>
</reference>
<dbReference type="PANTHER" id="PTHR30337">
    <property type="entry name" value="COMPONENT OF ATP-DEPENDENT DSDNA EXONUCLEASE"/>
    <property type="match status" value="1"/>
</dbReference>
<proteinExistence type="predicted"/>
<evidence type="ECO:0000259" key="2">
    <source>
        <dbReference type="Pfam" id="PF00149"/>
    </source>
</evidence>
<dbReference type="InterPro" id="IPR004843">
    <property type="entry name" value="Calcineurin-like_PHP"/>
</dbReference>
<dbReference type="EMBL" id="JACEGA010000001">
    <property type="protein sequence ID" value="MBB2181394.1"/>
    <property type="molecule type" value="Genomic_DNA"/>
</dbReference>
<protein>
    <submittedName>
        <fullName evidence="3">Metallophosphoesterase</fullName>
    </submittedName>
</protein>
<comment type="caution">
    <text evidence="3">The sequence shown here is derived from an EMBL/GenBank/DDBJ whole genome shotgun (WGS) entry which is preliminary data.</text>
</comment>
<dbReference type="CDD" id="cd00840">
    <property type="entry name" value="MPP_Mre11_N"/>
    <property type="match status" value="1"/>
</dbReference>
<dbReference type="InterPro" id="IPR050535">
    <property type="entry name" value="DNA_Repair-Maintenance_Comp"/>
</dbReference>
<organism evidence="3 4">
    <name type="scientific">Variimorphobacter saccharofermentans</name>
    <dbReference type="NCBI Taxonomy" id="2755051"/>
    <lineage>
        <taxon>Bacteria</taxon>
        <taxon>Bacillati</taxon>
        <taxon>Bacillota</taxon>
        <taxon>Clostridia</taxon>
        <taxon>Lachnospirales</taxon>
        <taxon>Lachnospiraceae</taxon>
        <taxon>Variimorphobacter</taxon>
    </lineage>
</organism>
<dbReference type="PANTHER" id="PTHR30337:SF7">
    <property type="entry name" value="PHOSPHOESTERASE"/>
    <property type="match status" value="1"/>
</dbReference>
<dbReference type="SUPFAM" id="SSF56300">
    <property type="entry name" value="Metallo-dependent phosphatases"/>
    <property type="match status" value="1"/>
</dbReference>
<dbReference type="Pfam" id="PF00149">
    <property type="entry name" value="Metallophos"/>
    <property type="match status" value="1"/>
</dbReference>
<sequence length="355" mass="40747">MKFIHIADVHLGATPDSNMPWGNDREKEIWTSFQNVINVCNEEKVDLLLIAGDLFHRQPLVRELKEVNYIFSKLGTAKVVLMAGNHDYIGPRSYYQGFEWNDKVHMFLQENMDRFEFPECNTDVYGFSYHTRDITAPKYDAAAPEDNGRLHILLAHGGDDRDIPINRKRLQESGYHYIAMGHIHKPDIISKEMAYSGSLEPLDKNETGERGYIIGEITYDEDGKPVTDIRFVPSSLRQYKRVDIEVTQDTTNGELVDKANKLIKENGEQHIYTLTIRGLRDEGIHFDLEALRSCGNILEIMDLSVPDYDFDALYHENAENVIGMFIQRIRENANQDEIAKKALYYGLEALLGAKN</sequence>
<keyword evidence="1" id="KW-0378">Hydrolase</keyword>
<dbReference type="Proteomes" id="UP000574276">
    <property type="component" value="Unassembled WGS sequence"/>
</dbReference>
<evidence type="ECO:0000313" key="3">
    <source>
        <dbReference type="EMBL" id="MBB2181394.1"/>
    </source>
</evidence>
<dbReference type="RefSeq" id="WP_228351173.1">
    <property type="nucleotide sequence ID" value="NZ_JACEGA010000001.1"/>
</dbReference>
<dbReference type="Gene3D" id="3.60.21.10">
    <property type="match status" value="1"/>
</dbReference>
<dbReference type="InterPro" id="IPR029052">
    <property type="entry name" value="Metallo-depent_PP-like"/>
</dbReference>
<dbReference type="AlphaFoldDB" id="A0A839JVU9"/>
<name>A0A839JVU9_9FIRM</name>
<evidence type="ECO:0000313" key="4">
    <source>
        <dbReference type="Proteomes" id="UP000574276"/>
    </source>
</evidence>
<dbReference type="GO" id="GO:0016787">
    <property type="term" value="F:hydrolase activity"/>
    <property type="evidence" value="ECO:0007669"/>
    <property type="project" value="UniProtKB-KW"/>
</dbReference>
<accession>A0A839JVU9</accession>